<feature type="transmembrane region" description="Helical" evidence="9">
    <location>
        <begin position="20"/>
        <end position="41"/>
    </location>
</feature>
<keyword evidence="6 9" id="KW-0812">Transmembrane</keyword>
<evidence type="ECO:0000256" key="8">
    <source>
        <dbReference type="ARBA" id="ARBA00023136"/>
    </source>
</evidence>
<dbReference type="SUPFAM" id="SSF161098">
    <property type="entry name" value="MetI-like"/>
    <property type="match status" value="1"/>
</dbReference>
<dbReference type="Gene3D" id="1.10.3720.10">
    <property type="entry name" value="MetI-like"/>
    <property type="match status" value="1"/>
</dbReference>
<dbReference type="KEGG" id="elim:B2M23_20145"/>
<keyword evidence="8 9" id="KW-0472">Membrane</keyword>
<evidence type="ECO:0000259" key="11">
    <source>
        <dbReference type="PROSITE" id="PS50928"/>
    </source>
</evidence>
<dbReference type="InterPro" id="IPR011864">
    <property type="entry name" value="Phosphate_PstC"/>
</dbReference>
<feature type="transmembrane region" description="Helical" evidence="9">
    <location>
        <begin position="152"/>
        <end position="175"/>
    </location>
</feature>
<evidence type="ECO:0000256" key="10">
    <source>
        <dbReference type="RuleBase" id="RU363054"/>
    </source>
</evidence>
<keyword evidence="7 9" id="KW-1133">Transmembrane helix</keyword>
<comment type="similarity">
    <text evidence="2 10">Belongs to the binding-protein-dependent transport system permease family. CysTW subfamily.</text>
</comment>
<evidence type="ECO:0000256" key="4">
    <source>
        <dbReference type="ARBA" id="ARBA00022475"/>
    </source>
</evidence>
<dbReference type="GO" id="GO:0005886">
    <property type="term" value="C:plasma membrane"/>
    <property type="evidence" value="ECO:0007669"/>
    <property type="project" value="UniProtKB-SubCell"/>
</dbReference>
<feature type="transmembrane region" description="Helical" evidence="9">
    <location>
        <begin position="113"/>
        <end position="140"/>
    </location>
</feature>
<dbReference type="Pfam" id="PF00528">
    <property type="entry name" value="BPD_transp_1"/>
    <property type="match status" value="1"/>
</dbReference>
<comment type="function">
    <text evidence="10">Part of the binding-protein-dependent transport system for phosphate; probably responsible for the translocation of the substrate across the membrane.</text>
</comment>
<organism evidence="12 13">
    <name type="scientific">Eubacterium limosum</name>
    <dbReference type="NCBI Taxonomy" id="1736"/>
    <lineage>
        <taxon>Bacteria</taxon>
        <taxon>Bacillati</taxon>
        <taxon>Bacillota</taxon>
        <taxon>Clostridia</taxon>
        <taxon>Eubacteriales</taxon>
        <taxon>Eubacteriaceae</taxon>
        <taxon>Eubacterium</taxon>
    </lineage>
</organism>
<dbReference type="InterPro" id="IPR051124">
    <property type="entry name" value="Phosphate_Transport_Permease"/>
</dbReference>
<evidence type="ECO:0000256" key="7">
    <source>
        <dbReference type="ARBA" id="ARBA00022989"/>
    </source>
</evidence>
<evidence type="ECO:0000256" key="3">
    <source>
        <dbReference type="ARBA" id="ARBA00022448"/>
    </source>
</evidence>
<evidence type="ECO:0000256" key="9">
    <source>
        <dbReference type="RuleBase" id="RU363032"/>
    </source>
</evidence>
<evidence type="ECO:0000256" key="6">
    <source>
        <dbReference type="ARBA" id="ARBA00022692"/>
    </source>
</evidence>
<protein>
    <recommendedName>
        <fullName evidence="10">Phosphate transport system permease protein</fullName>
    </recommendedName>
</protein>
<gene>
    <name evidence="12" type="ORF">B2M23_20145</name>
</gene>
<dbReference type="CDD" id="cd06261">
    <property type="entry name" value="TM_PBP2"/>
    <property type="match status" value="1"/>
</dbReference>
<dbReference type="GO" id="GO:0006817">
    <property type="term" value="P:phosphate ion transport"/>
    <property type="evidence" value="ECO:0007669"/>
    <property type="project" value="UniProtKB-KW"/>
</dbReference>
<comment type="subcellular location">
    <subcellularLocation>
        <location evidence="1 9">Cell membrane</location>
        <topology evidence="1 9">Multi-pass membrane protein</topology>
    </subcellularLocation>
</comment>
<evidence type="ECO:0000256" key="5">
    <source>
        <dbReference type="ARBA" id="ARBA00022592"/>
    </source>
</evidence>
<dbReference type="InterPro" id="IPR035906">
    <property type="entry name" value="MetI-like_sf"/>
</dbReference>
<evidence type="ECO:0000256" key="2">
    <source>
        <dbReference type="ARBA" id="ARBA00007069"/>
    </source>
</evidence>
<dbReference type="NCBIfam" id="TIGR02138">
    <property type="entry name" value="phosphate_pstC"/>
    <property type="match status" value="1"/>
</dbReference>
<evidence type="ECO:0000313" key="12">
    <source>
        <dbReference type="EMBL" id="ARD67706.1"/>
    </source>
</evidence>
<dbReference type="InterPro" id="IPR000515">
    <property type="entry name" value="MetI-like"/>
</dbReference>
<feature type="transmembrane region" description="Helical" evidence="9">
    <location>
        <begin position="267"/>
        <end position="286"/>
    </location>
</feature>
<dbReference type="PANTHER" id="PTHR30425:SF1">
    <property type="entry name" value="PHOSPHATE TRANSPORT SYSTEM PERMEASE PROTEIN PSTC"/>
    <property type="match status" value="1"/>
</dbReference>
<evidence type="ECO:0000313" key="13">
    <source>
        <dbReference type="Proteomes" id="UP000192391"/>
    </source>
</evidence>
<dbReference type="PROSITE" id="PS50928">
    <property type="entry name" value="ABC_TM1"/>
    <property type="match status" value="1"/>
</dbReference>
<feature type="domain" description="ABC transmembrane type-1" evidence="11">
    <location>
        <begin position="76"/>
        <end position="286"/>
    </location>
</feature>
<keyword evidence="4 10" id="KW-1003">Cell membrane</keyword>
<proteinExistence type="inferred from homology"/>
<dbReference type="AlphaFoldDB" id="A0AAC9W4U4"/>
<name>A0AAC9W4U4_EUBLI</name>
<feature type="transmembrane region" description="Helical" evidence="9">
    <location>
        <begin position="196"/>
        <end position="218"/>
    </location>
</feature>
<evidence type="ECO:0000256" key="1">
    <source>
        <dbReference type="ARBA" id="ARBA00004651"/>
    </source>
</evidence>
<keyword evidence="5 10" id="KW-0592">Phosphate transport</keyword>
<dbReference type="Proteomes" id="UP000192391">
    <property type="component" value="Chromosome"/>
</dbReference>
<feature type="transmembrane region" description="Helical" evidence="9">
    <location>
        <begin position="72"/>
        <end position="101"/>
    </location>
</feature>
<reference evidence="13" key="1">
    <citation type="journal article" date="2017" name="Sci. Rep.">
        <title>Determination of the Genome and Primary Transcriptome of Syngas Fermenting Eubacterium limosum ATCC 8486.</title>
        <authorList>
            <person name="Song Y."/>
            <person name="Shin J."/>
            <person name="Jeong Y."/>
            <person name="Jin S."/>
            <person name="Lee J.K."/>
            <person name="Kim D.R."/>
            <person name="Kim S.C."/>
            <person name="Cho S."/>
            <person name="Cho B.K."/>
        </authorList>
    </citation>
    <scope>NUCLEOTIDE SEQUENCE [LARGE SCALE GENOMIC DNA]</scope>
    <source>
        <strain evidence="13">ATCC 8486</strain>
    </source>
</reference>
<accession>A0AAC9W4U4</accession>
<dbReference type="PANTHER" id="PTHR30425">
    <property type="entry name" value="PHOSPHATE TRANSPORT SYSTEM PERMEASE PROTEIN PST"/>
    <property type="match status" value="1"/>
</dbReference>
<sequence>MIYLEEKKQTKVGEKVVEKIFLLCALVSIISVVTITIYVFVNGLEPFVNGSYSFWKFISGTEWRPGSDMYGIFYMIVGSVYATLGAIVIGVPIALLTAVFISELAGTRIGKIVRFAVELLAGIPSVLYGVFGLGIIVPYVLKISPMAQGESLLATIIVLAVMILPTVVSISETSISAVPDAYREGSLALGASKIQTIFKVIIPAARSGIITGIILGIGRAIGETMAVMLVCGNPIAGIPTSLFDQIRPLTTNIALEMGYASGVHQQLLFSTGVVLFVFIMIINFIVNKFVESKIGG</sequence>
<keyword evidence="3 9" id="KW-0813">Transport</keyword>
<dbReference type="EMBL" id="CP019962">
    <property type="protein sequence ID" value="ARD67706.1"/>
    <property type="molecule type" value="Genomic_DNA"/>
</dbReference>
<dbReference type="GO" id="GO:0005315">
    <property type="term" value="F:phosphate transmembrane transporter activity"/>
    <property type="evidence" value="ECO:0007669"/>
    <property type="project" value="InterPro"/>
</dbReference>